<keyword evidence="2" id="KW-0285">Flavoprotein</keyword>
<feature type="region of interest" description="Disordered" evidence="5">
    <location>
        <begin position="283"/>
        <end position="303"/>
    </location>
</feature>
<sequence length="571" mass="60207">MTSSTPIHAPSDTTYDVVVLGSGAAGLAAALTASLRGLRTLVVEKAASFGGASAISGGAIWIPGNDQAVSAGLDSSLDSARDYLRHTVGAGFDADLVQTYLERGSEALRFLERNSELSFRVRPFSPDYHPELPGFSTGGRTLEIAEYDGRRLGRHFRHLRKPPEGMLVFGGMMVNRVDIQHFLNASRSLASAWHCAKLLARYARDRLSHPRGTRLTTGNALVARLATSVLARGVPLWLDTQAQSLIVEDGAVRGVVVLHEGREVALRARGGVVLATGGYGAAPEAAQDRPATGQAHWSMSPDSNTGDGLALGRAAGAAAGEHLASNFFWAPVSVLRHADGRIEKFPHLVTDRAKPGIIAINRAGRRFVNEANSYHRFVQAMHDDPAANTPCHLICDATALKAYGMGLARPGPSDNSPLVKAGYLRQANSLPELAQAIGVDLAALHTTVRRYNEQAAQGQDPDFGKGSTPYNLSMGDPNHQPNACLAPLLKAPFYAIELHPGDLGSARGLRTDAQANALGPNGVPVPGLYAAGNDMNSVMDGAYPGPGITLGPALTFGYIAASHIADRLSAA</sequence>
<evidence type="ECO:0000313" key="7">
    <source>
        <dbReference type="EMBL" id="MCJ0765907.1"/>
    </source>
</evidence>
<keyword evidence="8" id="KW-1185">Reference proteome</keyword>
<dbReference type="GO" id="GO:0016491">
    <property type="term" value="F:oxidoreductase activity"/>
    <property type="evidence" value="ECO:0007669"/>
    <property type="project" value="UniProtKB-KW"/>
</dbReference>
<dbReference type="InterPro" id="IPR036188">
    <property type="entry name" value="FAD/NAD-bd_sf"/>
</dbReference>
<dbReference type="Pfam" id="PF00890">
    <property type="entry name" value="FAD_binding_2"/>
    <property type="match status" value="1"/>
</dbReference>
<dbReference type="EMBL" id="JALGBI010000003">
    <property type="protein sequence ID" value="MCJ0765907.1"/>
    <property type="molecule type" value="Genomic_DNA"/>
</dbReference>
<dbReference type="InterPro" id="IPR050315">
    <property type="entry name" value="FAD-oxidoreductase_2"/>
</dbReference>
<organism evidence="7 8">
    <name type="scientific">Variovorax terrae</name>
    <dbReference type="NCBI Taxonomy" id="2923278"/>
    <lineage>
        <taxon>Bacteria</taxon>
        <taxon>Pseudomonadati</taxon>
        <taxon>Pseudomonadota</taxon>
        <taxon>Betaproteobacteria</taxon>
        <taxon>Burkholderiales</taxon>
        <taxon>Comamonadaceae</taxon>
        <taxon>Variovorax</taxon>
    </lineage>
</organism>
<dbReference type="SUPFAM" id="SSF56425">
    <property type="entry name" value="Succinate dehydrogenase/fumarate reductase flavoprotein, catalytic domain"/>
    <property type="match status" value="1"/>
</dbReference>
<dbReference type="PANTHER" id="PTHR43400">
    <property type="entry name" value="FUMARATE REDUCTASE"/>
    <property type="match status" value="1"/>
</dbReference>
<dbReference type="GO" id="GO:0008202">
    <property type="term" value="P:steroid metabolic process"/>
    <property type="evidence" value="ECO:0007669"/>
    <property type="project" value="UniProtKB-ARBA"/>
</dbReference>
<feature type="domain" description="FAD-dependent oxidoreductase 2 FAD-binding" evidence="6">
    <location>
        <begin position="16"/>
        <end position="550"/>
    </location>
</feature>
<dbReference type="AlphaFoldDB" id="A0A9X2ARU0"/>
<keyword evidence="3" id="KW-0274">FAD</keyword>
<dbReference type="Proteomes" id="UP001139447">
    <property type="component" value="Unassembled WGS sequence"/>
</dbReference>
<dbReference type="InterPro" id="IPR027477">
    <property type="entry name" value="Succ_DH/fumarate_Rdtase_cat_sf"/>
</dbReference>
<name>A0A9X2ARU0_9BURK</name>
<reference evidence="7" key="1">
    <citation type="submission" date="2022-03" db="EMBL/GenBank/DDBJ databases">
        <authorList>
            <person name="Woo C.Y."/>
        </authorList>
    </citation>
    <scope>NUCLEOTIDE SEQUENCE</scope>
    <source>
        <strain evidence="7">CYS-02</strain>
    </source>
</reference>
<evidence type="ECO:0000256" key="1">
    <source>
        <dbReference type="ARBA" id="ARBA00001974"/>
    </source>
</evidence>
<dbReference type="Gene3D" id="3.50.50.60">
    <property type="entry name" value="FAD/NAD(P)-binding domain"/>
    <property type="match status" value="2"/>
</dbReference>
<evidence type="ECO:0000256" key="5">
    <source>
        <dbReference type="SAM" id="MobiDB-lite"/>
    </source>
</evidence>
<proteinExistence type="predicted"/>
<dbReference type="PANTHER" id="PTHR43400:SF10">
    <property type="entry name" value="3-OXOSTEROID 1-DEHYDROGENASE"/>
    <property type="match status" value="1"/>
</dbReference>
<evidence type="ECO:0000256" key="2">
    <source>
        <dbReference type="ARBA" id="ARBA00022630"/>
    </source>
</evidence>
<evidence type="ECO:0000313" key="8">
    <source>
        <dbReference type="Proteomes" id="UP001139447"/>
    </source>
</evidence>
<comment type="caution">
    <text evidence="7">The sequence shown here is derived from an EMBL/GenBank/DDBJ whole genome shotgun (WGS) entry which is preliminary data.</text>
</comment>
<protein>
    <submittedName>
        <fullName evidence="7">FAD-dependent oxidoreductase</fullName>
    </submittedName>
</protein>
<accession>A0A9X2ARU0</accession>
<evidence type="ECO:0000256" key="3">
    <source>
        <dbReference type="ARBA" id="ARBA00022827"/>
    </source>
</evidence>
<evidence type="ECO:0000259" key="6">
    <source>
        <dbReference type="Pfam" id="PF00890"/>
    </source>
</evidence>
<comment type="cofactor">
    <cofactor evidence="1">
        <name>FAD</name>
        <dbReference type="ChEBI" id="CHEBI:57692"/>
    </cofactor>
</comment>
<evidence type="ECO:0000256" key="4">
    <source>
        <dbReference type="ARBA" id="ARBA00023002"/>
    </source>
</evidence>
<gene>
    <name evidence="7" type="ORF">MMF98_22050</name>
</gene>
<keyword evidence="4" id="KW-0560">Oxidoreductase</keyword>
<dbReference type="InterPro" id="IPR003953">
    <property type="entry name" value="FAD-dep_OxRdtase_2_FAD-bd"/>
</dbReference>
<dbReference type="RefSeq" id="WP_243309493.1">
    <property type="nucleotide sequence ID" value="NZ_JALGBI010000003.1"/>
</dbReference>
<dbReference type="SUPFAM" id="SSF51905">
    <property type="entry name" value="FAD/NAD(P)-binding domain"/>
    <property type="match status" value="1"/>
</dbReference>